<reference evidence="3 4" key="1">
    <citation type="submission" date="2020-08" db="EMBL/GenBank/DDBJ databases">
        <title>Genomic Encyclopedia of Type Strains, Phase IV (KMG-IV): sequencing the most valuable type-strain genomes for metagenomic binning, comparative biology and taxonomic classification.</title>
        <authorList>
            <person name="Goeker M."/>
        </authorList>
    </citation>
    <scope>NUCLEOTIDE SEQUENCE [LARGE SCALE GENOMIC DNA]</scope>
    <source>
        <strain evidence="3 4">DSM 44197</strain>
    </source>
</reference>
<evidence type="ECO:0000256" key="1">
    <source>
        <dbReference type="SAM" id="MobiDB-lite"/>
    </source>
</evidence>
<dbReference type="EMBL" id="JACJIA010000020">
    <property type="protein sequence ID" value="MBA8957097.1"/>
    <property type="molecule type" value="Genomic_DNA"/>
</dbReference>
<keyword evidence="4" id="KW-1185">Reference proteome</keyword>
<keyword evidence="2" id="KW-1133">Transmembrane helix</keyword>
<accession>A0A7W3LZJ7</accession>
<dbReference type="RefSeq" id="WP_182848954.1">
    <property type="nucleotide sequence ID" value="NZ_BAAALP010000019.1"/>
</dbReference>
<keyword evidence="2" id="KW-0812">Transmembrane</keyword>
<feature type="region of interest" description="Disordered" evidence="1">
    <location>
        <begin position="1"/>
        <end position="22"/>
    </location>
</feature>
<protein>
    <submittedName>
        <fullName evidence="3">Uncharacterized protein</fullName>
    </submittedName>
</protein>
<feature type="transmembrane region" description="Helical" evidence="2">
    <location>
        <begin position="30"/>
        <end position="55"/>
    </location>
</feature>
<organism evidence="3 4">
    <name type="scientific">Actinomadura namibiensis</name>
    <dbReference type="NCBI Taxonomy" id="182080"/>
    <lineage>
        <taxon>Bacteria</taxon>
        <taxon>Bacillati</taxon>
        <taxon>Actinomycetota</taxon>
        <taxon>Actinomycetes</taxon>
        <taxon>Streptosporangiales</taxon>
        <taxon>Thermomonosporaceae</taxon>
        <taxon>Actinomadura</taxon>
    </lineage>
</organism>
<evidence type="ECO:0000313" key="4">
    <source>
        <dbReference type="Proteomes" id="UP000572680"/>
    </source>
</evidence>
<keyword evidence="2" id="KW-0472">Membrane</keyword>
<gene>
    <name evidence="3" type="ORF">HNR61_008788</name>
</gene>
<evidence type="ECO:0000256" key="2">
    <source>
        <dbReference type="SAM" id="Phobius"/>
    </source>
</evidence>
<dbReference type="Proteomes" id="UP000572680">
    <property type="component" value="Unassembled WGS sequence"/>
</dbReference>
<feature type="transmembrane region" description="Helical" evidence="2">
    <location>
        <begin position="61"/>
        <end position="79"/>
    </location>
</feature>
<evidence type="ECO:0000313" key="3">
    <source>
        <dbReference type="EMBL" id="MBA8957097.1"/>
    </source>
</evidence>
<proteinExistence type="predicted"/>
<dbReference type="AlphaFoldDB" id="A0A7W3LZJ7"/>
<sequence>MNDTPENPSSEGTGIPRSSASEDFSDRSFWIGYALLLLGIALLGVDILLIVNAGGANAPEIVLLAVAALLFGAGARSLHNWHRSTDRARSGRSEADSPT</sequence>
<name>A0A7W3LZJ7_ACTNM</name>
<comment type="caution">
    <text evidence="3">The sequence shown here is derived from an EMBL/GenBank/DDBJ whole genome shotgun (WGS) entry which is preliminary data.</text>
</comment>